<evidence type="ECO:0000256" key="4">
    <source>
        <dbReference type="ARBA" id="ARBA00022490"/>
    </source>
</evidence>
<comment type="similarity">
    <text evidence="14">Belongs to the MurCDEF family.</text>
</comment>
<dbReference type="EMBL" id="MHKE01000017">
    <property type="protein sequence ID" value="OGY82747.1"/>
    <property type="molecule type" value="Genomic_DNA"/>
</dbReference>
<dbReference type="Pfam" id="PF01225">
    <property type="entry name" value="Mur_ligase"/>
    <property type="match status" value="1"/>
</dbReference>
<dbReference type="Gene3D" id="3.40.50.720">
    <property type="entry name" value="NAD(P)-binding Rossmann-like Domain"/>
    <property type="match status" value="1"/>
</dbReference>
<dbReference type="GO" id="GO:0008763">
    <property type="term" value="F:UDP-N-acetylmuramate-L-alanine ligase activity"/>
    <property type="evidence" value="ECO:0007669"/>
    <property type="project" value="UniProtKB-UniRule"/>
</dbReference>
<keyword evidence="4 14" id="KW-0963">Cytoplasm</keyword>
<keyword evidence="15" id="KW-0472">Membrane</keyword>
<dbReference type="InterPro" id="IPR050061">
    <property type="entry name" value="MurCDEF_pg_biosynth"/>
</dbReference>
<keyword evidence="10 14" id="KW-0573">Peptidoglycan synthesis</keyword>
<dbReference type="STRING" id="1798543.A2898_04075"/>
<evidence type="ECO:0000256" key="9">
    <source>
        <dbReference type="ARBA" id="ARBA00022960"/>
    </source>
</evidence>
<dbReference type="GO" id="GO:0005737">
    <property type="term" value="C:cytoplasm"/>
    <property type="evidence" value="ECO:0007669"/>
    <property type="project" value="UniProtKB-SubCell"/>
</dbReference>
<evidence type="ECO:0000259" key="16">
    <source>
        <dbReference type="Pfam" id="PF01225"/>
    </source>
</evidence>
<proteinExistence type="inferred from homology"/>
<dbReference type="SUPFAM" id="SSF53623">
    <property type="entry name" value="MurD-like peptide ligases, catalytic domain"/>
    <property type="match status" value="1"/>
</dbReference>
<keyword evidence="7 14" id="KW-0547">Nucleotide-binding</keyword>
<dbReference type="Pfam" id="PF02875">
    <property type="entry name" value="Mur_ligase_C"/>
    <property type="match status" value="1"/>
</dbReference>
<keyword evidence="11 14" id="KW-0131">Cell cycle</keyword>
<dbReference type="InterPro" id="IPR036565">
    <property type="entry name" value="Mur-like_cat_sf"/>
</dbReference>
<evidence type="ECO:0000256" key="5">
    <source>
        <dbReference type="ARBA" id="ARBA00022598"/>
    </source>
</evidence>
<dbReference type="GO" id="GO:0071555">
    <property type="term" value="P:cell wall organization"/>
    <property type="evidence" value="ECO:0007669"/>
    <property type="project" value="UniProtKB-KW"/>
</dbReference>
<evidence type="ECO:0000256" key="1">
    <source>
        <dbReference type="ARBA" id="ARBA00004496"/>
    </source>
</evidence>
<evidence type="ECO:0000256" key="6">
    <source>
        <dbReference type="ARBA" id="ARBA00022618"/>
    </source>
</evidence>
<dbReference type="GO" id="GO:0005524">
    <property type="term" value="F:ATP binding"/>
    <property type="evidence" value="ECO:0007669"/>
    <property type="project" value="UniProtKB-UniRule"/>
</dbReference>
<dbReference type="Proteomes" id="UP000179164">
    <property type="component" value="Unassembled WGS sequence"/>
</dbReference>
<feature type="domain" description="Mur ligase N-terminal catalytic" evidence="16">
    <location>
        <begin position="7"/>
        <end position="106"/>
    </location>
</feature>
<dbReference type="GO" id="GO:0009252">
    <property type="term" value="P:peptidoglycan biosynthetic process"/>
    <property type="evidence" value="ECO:0007669"/>
    <property type="project" value="UniProtKB-UniRule"/>
</dbReference>
<evidence type="ECO:0000256" key="8">
    <source>
        <dbReference type="ARBA" id="ARBA00022840"/>
    </source>
</evidence>
<keyword evidence="9 14" id="KW-0133">Cell shape</keyword>
<dbReference type="InterPro" id="IPR036615">
    <property type="entry name" value="Mur_ligase_C_dom_sf"/>
</dbReference>
<keyword evidence="15" id="KW-1133">Transmembrane helix</keyword>
<evidence type="ECO:0000256" key="11">
    <source>
        <dbReference type="ARBA" id="ARBA00023306"/>
    </source>
</evidence>
<keyword evidence="5 14" id="KW-0436">Ligase</keyword>
<comment type="subcellular location">
    <subcellularLocation>
        <location evidence="1 14">Cytoplasm</location>
    </subcellularLocation>
</comment>
<dbReference type="Gene3D" id="3.90.190.20">
    <property type="entry name" value="Mur ligase, C-terminal domain"/>
    <property type="match status" value="1"/>
</dbReference>
<comment type="catalytic activity">
    <reaction evidence="13 14">
        <text>UDP-N-acetyl-alpha-D-muramate + L-alanine + ATP = UDP-N-acetyl-alpha-D-muramoyl-L-alanine + ADP + phosphate + H(+)</text>
        <dbReference type="Rhea" id="RHEA:23372"/>
        <dbReference type="ChEBI" id="CHEBI:15378"/>
        <dbReference type="ChEBI" id="CHEBI:30616"/>
        <dbReference type="ChEBI" id="CHEBI:43474"/>
        <dbReference type="ChEBI" id="CHEBI:57972"/>
        <dbReference type="ChEBI" id="CHEBI:70757"/>
        <dbReference type="ChEBI" id="CHEBI:83898"/>
        <dbReference type="ChEBI" id="CHEBI:456216"/>
        <dbReference type="EC" id="6.3.2.8"/>
    </reaction>
</comment>
<dbReference type="InterPro" id="IPR013221">
    <property type="entry name" value="Mur_ligase_cen"/>
</dbReference>
<comment type="caution">
    <text evidence="19">The sequence shown here is derived from an EMBL/GenBank/DDBJ whole genome shotgun (WGS) entry which is preliminary data.</text>
</comment>
<comment type="pathway">
    <text evidence="2 14">Cell wall biogenesis; peptidoglycan biosynthesis.</text>
</comment>
<dbReference type="HAMAP" id="MF_00046">
    <property type="entry name" value="MurC"/>
    <property type="match status" value="1"/>
</dbReference>
<evidence type="ECO:0000259" key="18">
    <source>
        <dbReference type="Pfam" id="PF08245"/>
    </source>
</evidence>
<dbReference type="GO" id="GO:0051301">
    <property type="term" value="P:cell division"/>
    <property type="evidence" value="ECO:0007669"/>
    <property type="project" value="UniProtKB-KW"/>
</dbReference>
<dbReference type="GO" id="GO:0008360">
    <property type="term" value="P:regulation of cell shape"/>
    <property type="evidence" value="ECO:0007669"/>
    <property type="project" value="UniProtKB-KW"/>
</dbReference>
<evidence type="ECO:0000256" key="2">
    <source>
        <dbReference type="ARBA" id="ARBA00004752"/>
    </source>
</evidence>
<evidence type="ECO:0000256" key="3">
    <source>
        <dbReference type="ARBA" id="ARBA00012211"/>
    </source>
</evidence>
<sequence length="434" mass="47528">MTNPSHHIYFIGIGGIGTSALAKYFLLKGMRVTGSDVKVSRATNELSALGATIFIGPHTASHVPPGIDQVVFSPAIESLNPELVASKSYTNEIYSYPQAAGKVMEGTHQVVVSGTHGKSTTTSMIGCVLSDAGLDPTVFVGAYVQAFNGNVRIGKGPHCVIEGDEYAGSFFSYRPDTLIITSVEPDHLDYYGNFDNIIKAFRSVAERVPQNGTIIACRENDGVIQTLSGLHKKIVWYGEGTAYSRLDFPLKVPGRHNQLNALAAIATADTLSISRDATKRSLMNYRGAWRRFEIKGEVRGVTIVDDYAHHPTEIRATLQAAKEQFPTRKIWCVFQPHQRSRTRILFKDFVTAFDGADEVVLTEIYYVEGREQGESITGRDLADAVSKRRTVHYIASLSDISVRLRSMVRPHDVVIVMGAGDITSVGDALMKKLS</sequence>
<gene>
    <name evidence="14" type="primary">murC</name>
    <name evidence="19" type="ORF">A2898_04075</name>
</gene>
<dbReference type="PANTHER" id="PTHR43445">
    <property type="entry name" value="UDP-N-ACETYLMURAMATE--L-ALANINE LIGASE-RELATED"/>
    <property type="match status" value="1"/>
</dbReference>
<dbReference type="Pfam" id="PF08245">
    <property type="entry name" value="Mur_ligase_M"/>
    <property type="match status" value="1"/>
</dbReference>
<reference evidence="19 20" key="1">
    <citation type="journal article" date="2016" name="Nat. Commun.">
        <title>Thousands of microbial genomes shed light on interconnected biogeochemical processes in an aquifer system.</title>
        <authorList>
            <person name="Anantharaman K."/>
            <person name="Brown C.T."/>
            <person name="Hug L.A."/>
            <person name="Sharon I."/>
            <person name="Castelle C.J."/>
            <person name="Probst A.J."/>
            <person name="Thomas B.C."/>
            <person name="Singh A."/>
            <person name="Wilkins M.J."/>
            <person name="Karaoz U."/>
            <person name="Brodie E.L."/>
            <person name="Williams K.H."/>
            <person name="Hubbard S.S."/>
            <person name="Banfield J.F."/>
        </authorList>
    </citation>
    <scope>NUCLEOTIDE SEQUENCE [LARGE SCALE GENOMIC DNA]</scope>
</reference>
<protein>
    <recommendedName>
        <fullName evidence="3 14">UDP-N-acetylmuramate--L-alanine ligase</fullName>
        <ecNumber evidence="3 14">6.3.2.8</ecNumber>
    </recommendedName>
    <alternativeName>
        <fullName evidence="14">UDP-N-acetylmuramoyl-L-alanine synthetase</fullName>
    </alternativeName>
</protein>
<dbReference type="EC" id="6.3.2.8" evidence="3 14"/>
<dbReference type="Gene3D" id="3.40.1190.10">
    <property type="entry name" value="Mur-like, catalytic domain"/>
    <property type="match status" value="1"/>
</dbReference>
<feature type="domain" description="Mur ligase C-terminal" evidence="17">
    <location>
        <begin position="290"/>
        <end position="420"/>
    </location>
</feature>
<evidence type="ECO:0000256" key="7">
    <source>
        <dbReference type="ARBA" id="ARBA00022741"/>
    </source>
</evidence>
<evidence type="ECO:0000313" key="20">
    <source>
        <dbReference type="Proteomes" id="UP000179164"/>
    </source>
</evidence>
<dbReference type="SUPFAM" id="SSF53244">
    <property type="entry name" value="MurD-like peptide ligases, peptide-binding domain"/>
    <property type="match status" value="1"/>
</dbReference>
<organism evidence="19 20">
    <name type="scientific">Candidatus Kerfeldbacteria bacterium RIFCSPLOWO2_01_FULL_48_11</name>
    <dbReference type="NCBI Taxonomy" id="1798543"/>
    <lineage>
        <taxon>Bacteria</taxon>
        <taxon>Candidatus Kerfeldiibacteriota</taxon>
    </lineage>
</organism>
<name>A0A1G2B3D8_9BACT</name>
<feature type="binding site" evidence="14">
    <location>
        <begin position="114"/>
        <end position="120"/>
    </location>
    <ligand>
        <name>ATP</name>
        <dbReference type="ChEBI" id="CHEBI:30616"/>
    </ligand>
</feature>
<keyword evidence="6 14" id="KW-0132">Cell division</keyword>
<keyword evidence="8 14" id="KW-0067">ATP-binding</keyword>
<dbReference type="PANTHER" id="PTHR43445:SF3">
    <property type="entry name" value="UDP-N-ACETYLMURAMATE--L-ALANINE LIGASE"/>
    <property type="match status" value="1"/>
</dbReference>
<accession>A0A1G2B3D8</accession>
<evidence type="ECO:0000256" key="12">
    <source>
        <dbReference type="ARBA" id="ARBA00023316"/>
    </source>
</evidence>
<evidence type="ECO:0000256" key="13">
    <source>
        <dbReference type="ARBA" id="ARBA00047833"/>
    </source>
</evidence>
<dbReference type="SUPFAM" id="SSF51984">
    <property type="entry name" value="MurCD N-terminal domain"/>
    <property type="match status" value="1"/>
</dbReference>
<dbReference type="InterPro" id="IPR005758">
    <property type="entry name" value="UDP-N-AcMur_Ala_ligase_MurC"/>
</dbReference>
<evidence type="ECO:0000313" key="19">
    <source>
        <dbReference type="EMBL" id="OGY82747.1"/>
    </source>
</evidence>
<comment type="function">
    <text evidence="14">Cell wall formation.</text>
</comment>
<dbReference type="AlphaFoldDB" id="A0A1G2B3D8"/>
<evidence type="ECO:0000256" key="14">
    <source>
        <dbReference type="HAMAP-Rule" id="MF_00046"/>
    </source>
</evidence>
<dbReference type="InterPro" id="IPR004101">
    <property type="entry name" value="Mur_ligase_C"/>
</dbReference>
<keyword evidence="12 14" id="KW-0961">Cell wall biogenesis/degradation</keyword>
<evidence type="ECO:0000256" key="15">
    <source>
        <dbReference type="SAM" id="Phobius"/>
    </source>
</evidence>
<evidence type="ECO:0000256" key="10">
    <source>
        <dbReference type="ARBA" id="ARBA00022984"/>
    </source>
</evidence>
<feature type="transmembrane region" description="Helical" evidence="15">
    <location>
        <begin position="6"/>
        <end position="26"/>
    </location>
</feature>
<evidence type="ECO:0000259" key="17">
    <source>
        <dbReference type="Pfam" id="PF02875"/>
    </source>
</evidence>
<feature type="domain" description="Mur ligase central" evidence="18">
    <location>
        <begin position="112"/>
        <end position="241"/>
    </location>
</feature>
<dbReference type="InterPro" id="IPR000713">
    <property type="entry name" value="Mur_ligase_N"/>
</dbReference>
<keyword evidence="15" id="KW-0812">Transmembrane</keyword>
<dbReference type="UniPathway" id="UPA00219"/>